<dbReference type="AlphaFoldDB" id="A0A4R4WE77"/>
<dbReference type="OrthoDB" id="5958808at2"/>
<keyword evidence="2" id="KW-1185">Reference proteome</keyword>
<evidence type="ECO:0000313" key="2">
    <source>
        <dbReference type="Proteomes" id="UP000295172"/>
    </source>
</evidence>
<sequence length="348" mass="37453">MQLQHNGEANGRIIASVTTSTPEGWGAIVFRSLDSGASFEEIAQLPVSERNGQAGMCCGTLFELPRRIGDLPAGTLLYAASVGAQAENRRMDLDIWHSRDAGQTWKYLSRCASATDTGGLWEPEFSVDVDGRLVCHYSAEDPPDPERNGPPPQRLVRAVSTDGVNWSDAIDTVRPVGDAIRPGMPVVRTLPDGTYFMVFEQCGPAMGQYRCAIHSRTSADGWNWGNPDDHGQIITSVNGRYFAHAATVAWADNGTPQGALLLIGQLLRNADGSLADGNGKTVLVNRDRNGPWREIPAAVEVNAFGHSCPNYSSSLVPLTGGREFVQLSPDLTEGKLPCRSSFGTGSIR</sequence>
<dbReference type="Gene3D" id="2.120.10.10">
    <property type="match status" value="1"/>
</dbReference>
<dbReference type="CDD" id="cd15482">
    <property type="entry name" value="Sialidase_non-viral"/>
    <property type="match status" value="2"/>
</dbReference>
<dbReference type="InterPro" id="IPR036278">
    <property type="entry name" value="Sialidase_sf"/>
</dbReference>
<dbReference type="PANTHER" id="PTHR38792">
    <property type="entry name" value="BNR/ASP-BOX REPEAT DOMAIN PROTEIN (AFU_ORTHOLOGUE AFUA_7G06430)-RELATED"/>
    <property type="match status" value="1"/>
</dbReference>
<organism evidence="1 2">
    <name type="scientific">Kribbella turkmenica</name>
    <dbReference type="NCBI Taxonomy" id="2530375"/>
    <lineage>
        <taxon>Bacteria</taxon>
        <taxon>Bacillati</taxon>
        <taxon>Actinomycetota</taxon>
        <taxon>Actinomycetes</taxon>
        <taxon>Propionibacteriales</taxon>
        <taxon>Kribbellaceae</taxon>
        <taxon>Kribbella</taxon>
    </lineage>
</organism>
<reference evidence="1 2" key="1">
    <citation type="submission" date="2019-02" db="EMBL/GenBank/DDBJ databases">
        <title>Draft genome sequences of novel Actinobacteria.</title>
        <authorList>
            <person name="Sahin N."/>
            <person name="Ay H."/>
            <person name="Saygin H."/>
        </authorList>
    </citation>
    <scope>NUCLEOTIDE SEQUENCE [LARGE SCALE GENOMIC DNA]</scope>
    <source>
        <strain evidence="1 2">16K104</strain>
    </source>
</reference>
<dbReference type="EMBL" id="SMKR01000160">
    <property type="protein sequence ID" value="TDD17152.1"/>
    <property type="molecule type" value="Genomic_DNA"/>
</dbReference>
<proteinExistence type="predicted"/>
<dbReference type="RefSeq" id="WP_132325755.1">
    <property type="nucleotide sequence ID" value="NZ_SMKR01000160.1"/>
</dbReference>
<protein>
    <submittedName>
        <fullName evidence="1">Exo-alpha-sialidase</fullName>
    </submittedName>
</protein>
<name>A0A4R4WE77_9ACTN</name>
<dbReference type="PANTHER" id="PTHR38792:SF3">
    <property type="entry name" value="BNR_ASP-BOX REPEAT DOMAIN PROTEIN (AFU_ORTHOLOGUE AFUA_7G06430)-RELATED"/>
    <property type="match status" value="1"/>
</dbReference>
<accession>A0A4R4WE77</accession>
<gene>
    <name evidence="1" type="ORF">E1218_28520</name>
</gene>
<dbReference type="SUPFAM" id="SSF50939">
    <property type="entry name" value="Sialidases"/>
    <property type="match status" value="1"/>
</dbReference>
<dbReference type="Proteomes" id="UP000295172">
    <property type="component" value="Unassembled WGS sequence"/>
</dbReference>
<evidence type="ECO:0000313" key="1">
    <source>
        <dbReference type="EMBL" id="TDD17152.1"/>
    </source>
</evidence>
<comment type="caution">
    <text evidence="1">The sequence shown here is derived from an EMBL/GenBank/DDBJ whole genome shotgun (WGS) entry which is preliminary data.</text>
</comment>